<dbReference type="EMBL" id="JACIBY010000012">
    <property type="protein sequence ID" value="MBB3840745.1"/>
    <property type="molecule type" value="Genomic_DNA"/>
</dbReference>
<sequence length="182" mass="20848">MKKLAIIETGENDEFIGVVTTYFETEPEAFETYFETVQKSVQDWAEFTKKINYGVISYLHSIGALWINEQNEFQTDFKNFTISSVIDGLLANERYLPDEITTHMGYIIVQKSVKTLKKLFPKGRELPIDIGVGLKYLGPLLPTYVAYSRRDPEMSRILDTLLPELESFLQPLINDNHVSSAN</sequence>
<gene>
    <name evidence="1" type="ORF">FHS57_004765</name>
</gene>
<dbReference type="AlphaFoldDB" id="A0A7W5ZQ88"/>
<name>A0A7W5ZQ88_9BACT</name>
<accession>A0A7W5ZQ88</accession>
<comment type="caution">
    <text evidence="1">The sequence shown here is derived from an EMBL/GenBank/DDBJ whole genome shotgun (WGS) entry which is preliminary data.</text>
</comment>
<protein>
    <submittedName>
        <fullName evidence="1">Uncharacterized protein</fullName>
    </submittedName>
</protein>
<dbReference type="RefSeq" id="WP_183977920.1">
    <property type="nucleotide sequence ID" value="NZ_JACIBY010000012.1"/>
</dbReference>
<reference evidence="1 2" key="1">
    <citation type="submission" date="2020-08" db="EMBL/GenBank/DDBJ databases">
        <title>Genomic Encyclopedia of Type Strains, Phase IV (KMG-IV): sequencing the most valuable type-strain genomes for metagenomic binning, comparative biology and taxonomic classification.</title>
        <authorList>
            <person name="Goeker M."/>
        </authorList>
    </citation>
    <scope>NUCLEOTIDE SEQUENCE [LARGE SCALE GENOMIC DNA]</scope>
    <source>
        <strain evidence="1 2">DSM 17976</strain>
    </source>
</reference>
<evidence type="ECO:0000313" key="2">
    <source>
        <dbReference type="Proteomes" id="UP000541352"/>
    </source>
</evidence>
<evidence type="ECO:0000313" key="1">
    <source>
        <dbReference type="EMBL" id="MBB3840745.1"/>
    </source>
</evidence>
<keyword evidence="2" id="KW-1185">Reference proteome</keyword>
<proteinExistence type="predicted"/>
<dbReference type="Proteomes" id="UP000541352">
    <property type="component" value="Unassembled WGS sequence"/>
</dbReference>
<organism evidence="1 2">
    <name type="scientific">Runella defluvii</name>
    <dbReference type="NCBI Taxonomy" id="370973"/>
    <lineage>
        <taxon>Bacteria</taxon>
        <taxon>Pseudomonadati</taxon>
        <taxon>Bacteroidota</taxon>
        <taxon>Cytophagia</taxon>
        <taxon>Cytophagales</taxon>
        <taxon>Spirosomataceae</taxon>
        <taxon>Runella</taxon>
    </lineage>
</organism>